<evidence type="ECO:0000256" key="2">
    <source>
        <dbReference type="SAM" id="Phobius"/>
    </source>
</evidence>
<feature type="transmembrane region" description="Helical" evidence="2">
    <location>
        <begin position="157"/>
        <end position="180"/>
    </location>
</feature>
<organism evidence="3 4">
    <name type="scientific">Halorarum salinum</name>
    <dbReference type="NCBI Taxonomy" id="2743089"/>
    <lineage>
        <taxon>Archaea</taxon>
        <taxon>Methanobacteriati</taxon>
        <taxon>Methanobacteriota</taxon>
        <taxon>Stenosarchaea group</taxon>
        <taxon>Halobacteria</taxon>
        <taxon>Halobacteriales</taxon>
        <taxon>Haloferacaceae</taxon>
        <taxon>Halorarum</taxon>
    </lineage>
</organism>
<keyword evidence="2" id="KW-0472">Membrane</keyword>
<keyword evidence="4" id="KW-1185">Reference proteome</keyword>
<dbReference type="GeneID" id="56035943"/>
<dbReference type="OrthoDB" id="350526at2157"/>
<feature type="region of interest" description="Disordered" evidence="1">
    <location>
        <begin position="1"/>
        <end position="29"/>
    </location>
</feature>
<dbReference type="KEGG" id="halu:HUG12_00750"/>
<dbReference type="AlphaFoldDB" id="A0A7D5Q8P5"/>
<evidence type="ECO:0000256" key="1">
    <source>
        <dbReference type="SAM" id="MobiDB-lite"/>
    </source>
</evidence>
<reference evidence="3 4" key="1">
    <citation type="submission" date="2020-06" db="EMBL/GenBank/DDBJ databases">
        <title>NJ-3-1, isolated from saline soil.</title>
        <authorList>
            <person name="Cui H.L."/>
            <person name="Shi X."/>
        </authorList>
    </citation>
    <scope>NUCLEOTIDE SEQUENCE [LARGE SCALE GENOMIC DNA]</scope>
    <source>
        <strain evidence="3 4">NJ-3-1</strain>
    </source>
</reference>
<feature type="transmembrane region" description="Helical" evidence="2">
    <location>
        <begin position="43"/>
        <end position="61"/>
    </location>
</feature>
<feature type="transmembrane region" description="Helical" evidence="2">
    <location>
        <begin position="186"/>
        <end position="206"/>
    </location>
</feature>
<accession>A0A7D5Q8P5</accession>
<protein>
    <submittedName>
        <fullName evidence="3">Uncharacterized protein</fullName>
    </submittedName>
</protein>
<gene>
    <name evidence="3" type="ORF">HUG12_00750</name>
</gene>
<proteinExistence type="predicted"/>
<sequence length="220" mass="24155">MDEVRDTTEATSTEHRTPASEETAPGPLPDEHYGRLPDWNFDLMPSSTAVIMASLFLALGFTVNMQITERIDTVMWGGVSPLWGLFFFSLWILPAALFFGIPGALIVANINPIVANLTATNPLAPTFFATNTLYALPMALWCWYLKEPGRGLTFGQVAAAHFLSIPLAVVPLALIWAFVLNFTLPVIAMWFVGSVLFGWAGVFVAYPFTKKLLESGVIQQ</sequence>
<keyword evidence="2" id="KW-1133">Transmembrane helix</keyword>
<feature type="transmembrane region" description="Helical" evidence="2">
    <location>
        <begin position="82"/>
        <end position="107"/>
    </location>
</feature>
<dbReference type="RefSeq" id="WP_179266944.1">
    <property type="nucleotide sequence ID" value="NZ_CP058579.1"/>
</dbReference>
<dbReference type="EMBL" id="CP058579">
    <property type="protein sequence ID" value="QLG60358.1"/>
    <property type="molecule type" value="Genomic_DNA"/>
</dbReference>
<feature type="compositionally biased region" description="Basic and acidic residues" evidence="1">
    <location>
        <begin position="1"/>
        <end position="19"/>
    </location>
</feature>
<feature type="transmembrane region" description="Helical" evidence="2">
    <location>
        <begin position="127"/>
        <end position="145"/>
    </location>
</feature>
<name>A0A7D5Q8P5_9EURY</name>
<evidence type="ECO:0000313" key="4">
    <source>
        <dbReference type="Proteomes" id="UP000509626"/>
    </source>
</evidence>
<keyword evidence="2" id="KW-0812">Transmembrane</keyword>
<dbReference type="Proteomes" id="UP000509626">
    <property type="component" value="Chromosome"/>
</dbReference>
<evidence type="ECO:0000313" key="3">
    <source>
        <dbReference type="EMBL" id="QLG60358.1"/>
    </source>
</evidence>